<gene>
    <name evidence="2" type="ORF">ACFSJ3_07840</name>
</gene>
<dbReference type="InterPro" id="IPR032710">
    <property type="entry name" value="NTF2-like_dom_sf"/>
</dbReference>
<organism evidence="2 3">
    <name type="scientific">Corallincola platygyrae</name>
    <dbReference type="NCBI Taxonomy" id="1193278"/>
    <lineage>
        <taxon>Bacteria</taxon>
        <taxon>Pseudomonadati</taxon>
        <taxon>Pseudomonadota</taxon>
        <taxon>Gammaproteobacteria</taxon>
        <taxon>Alteromonadales</taxon>
        <taxon>Psychromonadaceae</taxon>
        <taxon>Corallincola</taxon>
    </lineage>
</organism>
<evidence type="ECO:0000313" key="3">
    <source>
        <dbReference type="Proteomes" id="UP001597380"/>
    </source>
</evidence>
<dbReference type="Gene3D" id="3.10.450.50">
    <property type="match status" value="1"/>
</dbReference>
<proteinExistence type="predicted"/>
<sequence>MAVPIIDLDSLSKPHWSEADRQKAEAVVRFVQLIMNDHNFEEVLRSYSGQRYIQHNRTIADGIEGVVKTVSSLVKNSPEFSYDVRQIFIDGDHVILHSHATLKAKHRGDQSQGMNIIDTWRLQDGKLVEHWDAVEGISFAMRLYSLFAGGQLRNTNGIF</sequence>
<dbReference type="RefSeq" id="WP_345340709.1">
    <property type="nucleotide sequence ID" value="NZ_BAABLI010000016.1"/>
</dbReference>
<dbReference type="InterPro" id="IPR037401">
    <property type="entry name" value="SnoaL-like"/>
</dbReference>
<reference evidence="3" key="1">
    <citation type="journal article" date="2019" name="Int. J. Syst. Evol. Microbiol.">
        <title>The Global Catalogue of Microorganisms (GCM) 10K type strain sequencing project: providing services to taxonomists for standard genome sequencing and annotation.</title>
        <authorList>
            <consortium name="The Broad Institute Genomics Platform"/>
            <consortium name="The Broad Institute Genome Sequencing Center for Infectious Disease"/>
            <person name="Wu L."/>
            <person name="Ma J."/>
        </authorList>
    </citation>
    <scope>NUCLEOTIDE SEQUENCE [LARGE SCALE GENOMIC DNA]</scope>
    <source>
        <strain evidence="3">CGMCC 1.10992</strain>
    </source>
</reference>
<evidence type="ECO:0000313" key="2">
    <source>
        <dbReference type="EMBL" id="MFD2095890.1"/>
    </source>
</evidence>
<feature type="domain" description="SnoaL-like" evidence="1">
    <location>
        <begin position="27"/>
        <end position="130"/>
    </location>
</feature>
<protein>
    <submittedName>
        <fullName evidence="2">Nuclear transport factor 2 family protein</fullName>
    </submittedName>
</protein>
<evidence type="ECO:0000259" key="1">
    <source>
        <dbReference type="Pfam" id="PF12680"/>
    </source>
</evidence>
<dbReference type="Pfam" id="PF12680">
    <property type="entry name" value="SnoaL_2"/>
    <property type="match status" value="1"/>
</dbReference>
<dbReference type="EMBL" id="JBHUHT010000010">
    <property type="protein sequence ID" value="MFD2095890.1"/>
    <property type="molecule type" value="Genomic_DNA"/>
</dbReference>
<keyword evidence="3" id="KW-1185">Reference proteome</keyword>
<accession>A0ABW4XM66</accession>
<name>A0ABW4XM66_9GAMM</name>
<dbReference type="Proteomes" id="UP001597380">
    <property type="component" value="Unassembled WGS sequence"/>
</dbReference>
<comment type="caution">
    <text evidence="2">The sequence shown here is derived from an EMBL/GenBank/DDBJ whole genome shotgun (WGS) entry which is preliminary data.</text>
</comment>
<dbReference type="SUPFAM" id="SSF54427">
    <property type="entry name" value="NTF2-like"/>
    <property type="match status" value="1"/>
</dbReference>